<keyword evidence="1" id="KW-0812">Transmembrane</keyword>
<sequence>MEEQTPVPGNSAGKSARLSDLCLVGGLLLLGLALMACLFLMDDTRDLPHVEAYKEKLVQEAAVSYAVQLWENGPDHSSLTLPDNFLPGLLPSLTLRLPCALASPGT</sequence>
<comment type="caution">
    <text evidence="2">The sequence shown here is derived from an EMBL/GenBank/DDBJ whole genome shotgun (WGS) entry which is preliminary data.</text>
</comment>
<dbReference type="Proteomes" id="UP000886752">
    <property type="component" value="Unassembled WGS sequence"/>
</dbReference>
<organism evidence="2 3">
    <name type="scientific">Candidatus Desulfovibrio intestinipullorum</name>
    <dbReference type="NCBI Taxonomy" id="2838536"/>
    <lineage>
        <taxon>Bacteria</taxon>
        <taxon>Pseudomonadati</taxon>
        <taxon>Thermodesulfobacteriota</taxon>
        <taxon>Desulfovibrionia</taxon>
        <taxon>Desulfovibrionales</taxon>
        <taxon>Desulfovibrionaceae</taxon>
        <taxon>Desulfovibrio</taxon>
    </lineage>
</organism>
<accession>A0A9D1PVM7</accession>
<dbReference type="AlphaFoldDB" id="A0A9D1PVM7"/>
<feature type="transmembrane region" description="Helical" evidence="1">
    <location>
        <begin position="21"/>
        <end position="41"/>
    </location>
</feature>
<keyword evidence="1" id="KW-0472">Membrane</keyword>
<keyword evidence="1" id="KW-1133">Transmembrane helix</keyword>
<evidence type="ECO:0000256" key="1">
    <source>
        <dbReference type="SAM" id="Phobius"/>
    </source>
</evidence>
<reference evidence="2" key="2">
    <citation type="submission" date="2021-04" db="EMBL/GenBank/DDBJ databases">
        <authorList>
            <person name="Gilroy R."/>
        </authorList>
    </citation>
    <scope>NUCLEOTIDE SEQUENCE</scope>
    <source>
        <strain evidence="2">ChiHecec2B26-446</strain>
    </source>
</reference>
<protein>
    <submittedName>
        <fullName evidence="2">Uncharacterized protein</fullName>
    </submittedName>
</protein>
<reference evidence="2" key="1">
    <citation type="journal article" date="2021" name="PeerJ">
        <title>Extensive microbial diversity within the chicken gut microbiome revealed by metagenomics and culture.</title>
        <authorList>
            <person name="Gilroy R."/>
            <person name="Ravi A."/>
            <person name="Getino M."/>
            <person name="Pursley I."/>
            <person name="Horton D.L."/>
            <person name="Alikhan N.F."/>
            <person name="Baker D."/>
            <person name="Gharbi K."/>
            <person name="Hall N."/>
            <person name="Watson M."/>
            <person name="Adriaenssens E.M."/>
            <person name="Foster-Nyarko E."/>
            <person name="Jarju S."/>
            <person name="Secka A."/>
            <person name="Antonio M."/>
            <person name="Oren A."/>
            <person name="Chaudhuri R.R."/>
            <person name="La Ragione R."/>
            <person name="Hildebrand F."/>
            <person name="Pallen M.J."/>
        </authorList>
    </citation>
    <scope>NUCLEOTIDE SEQUENCE</scope>
    <source>
        <strain evidence="2">ChiHecec2B26-446</strain>
    </source>
</reference>
<proteinExistence type="predicted"/>
<dbReference type="EMBL" id="DXHV01000034">
    <property type="protein sequence ID" value="HIW00143.1"/>
    <property type="molecule type" value="Genomic_DNA"/>
</dbReference>
<gene>
    <name evidence="2" type="ORF">H9894_03015</name>
</gene>
<evidence type="ECO:0000313" key="3">
    <source>
        <dbReference type="Proteomes" id="UP000886752"/>
    </source>
</evidence>
<evidence type="ECO:0000313" key="2">
    <source>
        <dbReference type="EMBL" id="HIW00143.1"/>
    </source>
</evidence>
<name>A0A9D1PVM7_9BACT</name>